<evidence type="ECO:0000313" key="2">
    <source>
        <dbReference type="Proteomes" id="UP001212841"/>
    </source>
</evidence>
<organism evidence="1 2">
    <name type="scientific">Rhizophlyctis rosea</name>
    <dbReference type="NCBI Taxonomy" id="64517"/>
    <lineage>
        <taxon>Eukaryota</taxon>
        <taxon>Fungi</taxon>
        <taxon>Fungi incertae sedis</taxon>
        <taxon>Chytridiomycota</taxon>
        <taxon>Chytridiomycota incertae sedis</taxon>
        <taxon>Chytridiomycetes</taxon>
        <taxon>Rhizophlyctidales</taxon>
        <taxon>Rhizophlyctidaceae</taxon>
        <taxon>Rhizophlyctis</taxon>
    </lineage>
</organism>
<accession>A0AAD5SHA2</accession>
<keyword evidence="2" id="KW-1185">Reference proteome</keyword>
<evidence type="ECO:0000313" key="1">
    <source>
        <dbReference type="EMBL" id="KAJ3049655.1"/>
    </source>
</evidence>
<protein>
    <submittedName>
        <fullName evidence="1">Uncharacterized protein</fullName>
    </submittedName>
</protein>
<gene>
    <name evidence="1" type="ORF">HK097_009377</name>
</gene>
<dbReference type="Proteomes" id="UP001212841">
    <property type="component" value="Unassembled WGS sequence"/>
</dbReference>
<comment type="caution">
    <text evidence="1">The sequence shown here is derived from an EMBL/GenBank/DDBJ whole genome shotgun (WGS) entry which is preliminary data.</text>
</comment>
<dbReference type="AlphaFoldDB" id="A0AAD5SHA2"/>
<proteinExistence type="predicted"/>
<sequence>MSTGRLFLRRPELMKYWEVQPEIIKRIVEAEEPTHLNDIIPLSRNGDGFEMEAKEEILLKGRDAGDTATRAVIRERPLKYRGF</sequence>
<dbReference type="EMBL" id="JADGJD010000614">
    <property type="protein sequence ID" value="KAJ3049655.1"/>
    <property type="molecule type" value="Genomic_DNA"/>
</dbReference>
<reference evidence="1" key="1">
    <citation type="submission" date="2020-05" db="EMBL/GenBank/DDBJ databases">
        <title>Phylogenomic resolution of chytrid fungi.</title>
        <authorList>
            <person name="Stajich J.E."/>
            <person name="Amses K."/>
            <person name="Simmons R."/>
            <person name="Seto K."/>
            <person name="Myers J."/>
            <person name="Bonds A."/>
            <person name="Quandt C.A."/>
            <person name="Barry K."/>
            <person name="Liu P."/>
            <person name="Grigoriev I."/>
            <person name="Longcore J.E."/>
            <person name="James T.Y."/>
        </authorList>
    </citation>
    <scope>NUCLEOTIDE SEQUENCE</scope>
    <source>
        <strain evidence="1">JEL0318</strain>
    </source>
</reference>
<name>A0AAD5SHA2_9FUNG</name>